<dbReference type="Proteomes" id="UP000054877">
    <property type="component" value="Unassembled WGS sequence"/>
</dbReference>
<keyword evidence="3" id="KW-1185">Reference proteome</keyword>
<evidence type="ECO:0000256" key="1">
    <source>
        <dbReference type="SAM" id="SignalP"/>
    </source>
</evidence>
<evidence type="ECO:0000313" key="2">
    <source>
        <dbReference type="EMBL" id="KTD64001.1"/>
    </source>
</evidence>
<dbReference type="PROSITE" id="PS51257">
    <property type="entry name" value="PROKAR_LIPOPROTEIN"/>
    <property type="match status" value="1"/>
</dbReference>
<accession>A0A0W0Z4G7</accession>
<dbReference type="InterPro" id="IPR049756">
    <property type="entry name" value="PlcA-like_dom"/>
</dbReference>
<dbReference type="RefSeq" id="WP_058483439.1">
    <property type="nucleotide sequence ID" value="NZ_CAAAII010000001.1"/>
</dbReference>
<gene>
    <name evidence="2" type="ORF">Lspi_1520</name>
</gene>
<dbReference type="EMBL" id="LNYX01000014">
    <property type="protein sequence ID" value="KTD64001.1"/>
    <property type="molecule type" value="Genomic_DNA"/>
</dbReference>
<proteinExistence type="predicted"/>
<evidence type="ECO:0000313" key="3">
    <source>
        <dbReference type="Proteomes" id="UP000054877"/>
    </source>
</evidence>
<dbReference type="OrthoDB" id="737780at2"/>
<reference evidence="2 3" key="1">
    <citation type="submission" date="2015-11" db="EMBL/GenBank/DDBJ databases">
        <title>Genomic analysis of 38 Legionella species identifies large and diverse effector repertoires.</title>
        <authorList>
            <person name="Burstein D."/>
            <person name="Amaro F."/>
            <person name="Zusman T."/>
            <person name="Lifshitz Z."/>
            <person name="Cohen O."/>
            <person name="Gilbert J.A."/>
            <person name="Pupko T."/>
            <person name="Shuman H.A."/>
            <person name="Segal G."/>
        </authorList>
    </citation>
    <scope>NUCLEOTIDE SEQUENCE [LARGE SCALE GENOMIC DNA]</scope>
    <source>
        <strain evidence="2 3">Mt.St.Helens-9</strain>
    </source>
</reference>
<comment type="caution">
    <text evidence="2">The sequence shown here is derived from an EMBL/GenBank/DDBJ whole genome shotgun (WGS) entry which is preliminary data.</text>
</comment>
<feature type="signal peptide" evidence="1">
    <location>
        <begin position="1"/>
        <end position="23"/>
    </location>
</feature>
<keyword evidence="1" id="KW-0732">Signal</keyword>
<dbReference type="PATRIC" id="fig|452.5.peg.1677"/>
<name>A0A0W0Z4G7_LEGSP</name>
<dbReference type="STRING" id="452.Lspi_1520"/>
<sequence>MFKDITGCLLMSWLMVISCYASQSESSMPHRQLIETSLEQGGIDFGSLEHQRIGNKVRLYWDPLTPPPSGKLTLPNGLQLSYGEIIMYAGDFFGNTSKVISSCSPDQQEECFYSQFSTLGLTADDPNHPCSDPFLLTTAYGSHFAKIQEKLDMAQQKGQAEWDFFKEYSSDNTKALNRISCGGSFVSALIPFGSYLKLASVNMDHFVPDSLTAYKAGHNAALKSAINAHKYLQKNQNEKAREALHLAYAQNAFANHYLTDSMSSGHMRTPRRAVHNTIALPDILNLVIANFMHDEDSRYGLNVVNSRGIAWRAFGDHYLKHPDAQPHYEMILKITQMSVDAVYTAFLTGQIPDELEELAWLPDYSNIDSLNNHAPLFKWEDGHLLKRVKNHDPYDYHWTKYWSGLLMLLDFQIHGKSGSDSHNERISG</sequence>
<protein>
    <submittedName>
        <fullName evidence="2">Phospholipase C</fullName>
    </submittedName>
</protein>
<dbReference type="CDD" id="cd22893">
    <property type="entry name" value="PlcA-like"/>
    <property type="match status" value="1"/>
</dbReference>
<feature type="chain" id="PRO_5006918240" evidence="1">
    <location>
        <begin position="24"/>
        <end position="428"/>
    </location>
</feature>
<dbReference type="AlphaFoldDB" id="A0A0W0Z4G7"/>
<organism evidence="2 3">
    <name type="scientific">Legionella spiritensis</name>
    <dbReference type="NCBI Taxonomy" id="452"/>
    <lineage>
        <taxon>Bacteria</taxon>
        <taxon>Pseudomonadati</taxon>
        <taxon>Pseudomonadota</taxon>
        <taxon>Gammaproteobacteria</taxon>
        <taxon>Legionellales</taxon>
        <taxon>Legionellaceae</taxon>
        <taxon>Legionella</taxon>
    </lineage>
</organism>